<dbReference type="EMBL" id="CP136891">
    <property type="protein sequence ID" value="WOK99404.1"/>
    <property type="molecule type" value="Genomic_DNA"/>
</dbReference>
<dbReference type="SMART" id="SM00322">
    <property type="entry name" value="KH"/>
    <property type="match status" value="2"/>
</dbReference>
<reference evidence="5 6" key="1">
    <citation type="submission" date="2023-10" db="EMBL/GenBank/DDBJ databases">
        <title>Chromosome-scale genome assembly provides insights into flower coloration mechanisms of Canna indica.</title>
        <authorList>
            <person name="Li C."/>
        </authorList>
    </citation>
    <scope>NUCLEOTIDE SEQUENCE [LARGE SCALE GENOMIC DNA]</scope>
    <source>
        <tissue evidence="5">Flower</tissue>
    </source>
</reference>
<dbReference type="SUPFAM" id="SSF54791">
    <property type="entry name" value="Eukaryotic type KH-domain (KH-domain type I)"/>
    <property type="match status" value="2"/>
</dbReference>
<proteinExistence type="predicted"/>
<evidence type="ECO:0000259" key="4">
    <source>
        <dbReference type="SMART" id="SM00322"/>
    </source>
</evidence>
<dbReference type="CDD" id="cd22461">
    <property type="entry name" value="KH-I_PEPPER_like_rpt3"/>
    <property type="match status" value="1"/>
</dbReference>
<feature type="region of interest" description="Disordered" evidence="3">
    <location>
        <begin position="298"/>
        <end position="340"/>
    </location>
</feature>
<keyword evidence="6" id="KW-1185">Reference proteome</keyword>
<dbReference type="GO" id="GO:0003723">
    <property type="term" value="F:RNA binding"/>
    <property type="evidence" value="ECO:0007669"/>
    <property type="project" value="UniProtKB-UniRule"/>
</dbReference>
<protein>
    <recommendedName>
        <fullName evidence="4">K Homology domain-containing protein</fullName>
    </recommendedName>
</protein>
<accession>A0AAQ3K1L3</accession>
<evidence type="ECO:0000256" key="2">
    <source>
        <dbReference type="PROSITE-ProRule" id="PRU00117"/>
    </source>
</evidence>
<evidence type="ECO:0000256" key="3">
    <source>
        <dbReference type="SAM" id="MobiDB-lite"/>
    </source>
</evidence>
<sequence>MISAKEEPDASLSPAMDGLLRVHKRITDGLDGESGHAPSGADNIVPTRLLVAATQAGSLIGKQGATIKSIQEACNCIVRIVDKIPPVGLPDDRVVEIQGEPTGMHKAVELVAAHLRKFLVDRSVLPLFENRLSLPNVHMEQNMPPSQPWGHPQGLPPNSGFSGYGGNPQFIAPRRHDNFYPQPDRPPLEKQPHHGISMYGQNAPPVGVHSAANQQTPTGISQVTQHMQIPLSYADAVIGEAGATISYIRRASGATITIQETRGIPGEMTVEISGSASQVQTAQQLIQNFMAAAPASAPSQSAMGSMDQGYGSYQTHGHGPTYGSPPDNTGYGSTYGGYGY</sequence>
<gene>
    <name evidence="5" type="ORF">Cni_G08116</name>
</gene>
<feature type="domain" description="K Homology" evidence="4">
    <location>
        <begin position="221"/>
        <end position="291"/>
    </location>
</feature>
<dbReference type="CDD" id="cd22460">
    <property type="entry name" value="KH-I_PEPPER_rpt2_like"/>
    <property type="match status" value="1"/>
</dbReference>
<dbReference type="PROSITE" id="PS50084">
    <property type="entry name" value="KH_TYPE_1"/>
    <property type="match status" value="2"/>
</dbReference>
<dbReference type="Proteomes" id="UP001327560">
    <property type="component" value="Chromosome 2"/>
</dbReference>
<name>A0AAQ3K1L3_9LILI</name>
<keyword evidence="1" id="KW-0677">Repeat</keyword>
<evidence type="ECO:0000313" key="5">
    <source>
        <dbReference type="EMBL" id="WOK99404.1"/>
    </source>
</evidence>
<dbReference type="InterPro" id="IPR036612">
    <property type="entry name" value="KH_dom_type_1_sf"/>
</dbReference>
<dbReference type="Pfam" id="PF00013">
    <property type="entry name" value="KH_1"/>
    <property type="match status" value="2"/>
</dbReference>
<evidence type="ECO:0000313" key="6">
    <source>
        <dbReference type="Proteomes" id="UP001327560"/>
    </source>
</evidence>
<dbReference type="InterPro" id="IPR004087">
    <property type="entry name" value="KH_dom"/>
</dbReference>
<keyword evidence="2" id="KW-0694">RNA-binding</keyword>
<dbReference type="InterPro" id="IPR004088">
    <property type="entry name" value="KH_dom_type_1"/>
</dbReference>
<dbReference type="PANTHER" id="PTHR10288">
    <property type="entry name" value="KH DOMAIN CONTAINING RNA BINDING PROTEIN"/>
    <property type="match status" value="1"/>
</dbReference>
<dbReference type="AlphaFoldDB" id="A0AAQ3K1L3"/>
<feature type="domain" description="K Homology" evidence="4">
    <location>
        <begin position="43"/>
        <end position="116"/>
    </location>
</feature>
<evidence type="ECO:0000256" key="1">
    <source>
        <dbReference type="ARBA" id="ARBA00022737"/>
    </source>
</evidence>
<dbReference type="Gene3D" id="3.30.1370.10">
    <property type="entry name" value="K Homology domain, type 1"/>
    <property type="match status" value="2"/>
</dbReference>
<organism evidence="5 6">
    <name type="scientific">Canna indica</name>
    <name type="common">Indian-shot</name>
    <dbReference type="NCBI Taxonomy" id="4628"/>
    <lineage>
        <taxon>Eukaryota</taxon>
        <taxon>Viridiplantae</taxon>
        <taxon>Streptophyta</taxon>
        <taxon>Embryophyta</taxon>
        <taxon>Tracheophyta</taxon>
        <taxon>Spermatophyta</taxon>
        <taxon>Magnoliopsida</taxon>
        <taxon>Liliopsida</taxon>
        <taxon>Zingiberales</taxon>
        <taxon>Cannaceae</taxon>
        <taxon>Canna</taxon>
    </lineage>
</organism>